<name>A0A2S5REL7_9MOLU</name>
<dbReference type="Pfam" id="PF19200">
    <property type="entry name" value="MupG_N"/>
    <property type="match status" value="1"/>
</dbReference>
<dbReference type="Gene3D" id="2.40.100.10">
    <property type="entry name" value="Cyclophilin-like"/>
    <property type="match status" value="1"/>
</dbReference>
<reference evidence="3 4" key="1">
    <citation type="submission" date="2017-11" db="EMBL/GenBank/DDBJ databases">
        <title>Genome sequence of Entomoplasma lucivorax PIPN-2 (ATCC 49196).</title>
        <authorList>
            <person name="Lo W.-S."/>
            <person name="Gasparich G.E."/>
            <person name="Kuo C.-H."/>
        </authorList>
    </citation>
    <scope>NUCLEOTIDE SEQUENCE [LARGE SCALE GENOMIC DNA]</scope>
    <source>
        <strain evidence="3 4">PIPN-2</strain>
    </source>
</reference>
<dbReference type="RefSeq" id="WP_028126529.1">
    <property type="nucleotide sequence ID" value="NZ_PHNE01000001.1"/>
</dbReference>
<feature type="domain" description="6-phospho-N-acetylmuramidase N-terminal" evidence="2">
    <location>
        <begin position="7"/>
        <end position="239"/>
    </location>
</feature>
<dbReference type="Pfam" id="PF05913">
    <property type="entry name" value="MupG_C"/>
    <property type="match status" value="1"/>
</dbReference>
<dbReference type="InterPro" id="IPR043797">
    <property type="entry name" value="MupG_N"/>
</dbReference>
<dbReference type="SUPFAM" id="SSF51445">
    <property type="entry name" value="(Trans)glycosidases"/>
    <property type="match status" value="1"/>
</dbReference>
<evidence type="ECO:0000259" key="1">
    <source>
        <dbReference type="Pfam" id="PF05913"/>
    </source>
</evidence>
<feature type="domain" description="6-phospho-N-acetylmuramidase C-terminal" evidence="1">
    <location>
        <begin position="247"/>
        <end position="361"/>
    </location>
</feature>
<dbReference type="SUPFAM" id="SSF50891">
    <property type="entry name" value="Cyclophilin-like"/>
    <property type="match status" value="1"/>
</dbReference>
<dbReference type="AlphaFoldDB" id="A0A2S5REL7"/>
<evidence type="ECO:0000313" key="4">
    <source>
        <dbReference type="Proteomes" id="UP000237865"/>
    </source>
</evidence>
<evidence type="ECO:0000259" key="2">
    <source>
        <dbReference type="Pfam" id="PF19200"/>
    </source>
</evidence>
<dbReference type="InterPro" id="IPR017853">
    <property type="entry name" value="GH"/>
</dbReference>
<dbReference type="InterPro" id="IPR013785">
    <property type="entry name" value="Aldolase_TIM"/>
</dbReference>
<evidence type="ECO:0008006" key="5">
    <source>
        <dbReference type="Google" id="ProtNLM"/>
    </source>
</evidence>
<gene>
    <name evidence="3" type="ORF">ELUCI_v1c00540</name>
</gene>
<dbReference type="STRING" id="1399797.GCA_000518285_00594"/>
<evidence type="ECO:0000313" key="3">
    <source>
        <dbReference type="EMBL" id="PPE05766.1"/>
    </source>
</evidence>
<dbReference type="InterPro" id="IPR043894">
    <property type="entry name" value="MupG_C"/>
</dbReference>
<comment type="caution">
    <text evidence="3">The sequence shown here is derived from an EMBL/GenBank/DDBJ whole genome shotgun (WGS) entry which is preliminary data.</text>
</comment>
<dbReference type="PANTHER" id="PTHR38435">
    <property type="match status" value="1"/>
</dbReference>
<protein>
    <recommendedName>
        <fullName evidence="5">Outer surface protein</fullName>
    </recommendedName>
</protein>
<proteinExistence type="predicted"/>
<accession>A0A2S5REL7</accession>
<dbReference type="EMBL" id="PHNE01000001">
    <property type="protein sequence ID" value="PPE05766.1"/>
    <property type="molecule type" value="Genomic_DNA"/>
</dbReference>
<dbReference type="Gene3D" id="3.20.20.70">
    <property type="entry name" value="Aldolase class I"/>
    <property type="match status" value="1"/>
</dbReference>
<dbReference type="Proteomes" id="UP000237865">
    <property type="component" value="Unassembled WGS sequence"/>
</dbReference>
<keyword evidence="4" id="KW-1185">Reference proteome</keyword>
<organism evidence="3 4">
    <name type="scientific">Williamsoniiplasma lucivorax</name>
    <dbReference type="NCBI Taxonomy" id="209274"/>
    <lineage>
        <taxon>Bacteria</taxon>
        <taxon>Bacillati</taxon>
        <taxon>Mycoplasmatota</taxon>
        <taxon>Mollicutes</taxon>
        <taxon>Entomoplasmatales</taxon>
        <taxon>Williamsoniiplasma</taxon>
    </lineage>
</organism>
<dbReference type="InterPro" id="IPR029000">
    <property type="entry name" value="Cyclophilin-like_dom_sf"/>
</dbReference>
<dbReference type="PANTHER" id="PTHR38435:SF2">
    <property type="entry name" value="DUF871 DOMAIN-CONTAINING PROTEIN"/>
    <property type="match status" value="1"/>
</dbReference>
<sequence>MEARKKGISIYPEQATLEDTYKYLAKAKKLGFELLFVSFVQITKKEDLEKIKSAIKYAKELNYIVYADVWQGTLDLVGATVHDMGNLVKMGIDVIRFDYPLSARELAHLTHNKDGYKVQLNMSNNDHLIHNVMDFKPILTRVEGGHNFYPQKDTGLTLSFLKECNQKYLNYNFPISAFVGSHFGEQGPKLGLKALPTLEVCRELPISTQAKMLFFTDEVNYVFIGNAFATDQELEEFSKIDPDRKSFKINLKTTLSKPEKEILYWDVHSRRMDITPFFIRSVFSRYVWRNASIEPKNSVKVFNRGDVIIKNNNAGEYKGELHIILEDRYENRNNEGNLIGSIVSEELCLLDYIDAATYFVFEKE</sequence>
<dbReference type="InterPro" id="IPR008589">
    <property type="entry name" value="MupG"/>
</dbReference>